<dbReference type="PROSITE" id="PS51257">
    <property type="entry name" value="PROKAR_LIPOPROTEIN"/>
    <property type="match status" value="1"/>
</dbReference>
<reference evidence="1" key="2">
    <citation type="journal article" date="2015" name="Fish Shellfish Immunol.">
        <title>Early steps in the European eel (Anguilla anguilla)-Vibrio vulnificus interaction in the gills: Role of the RtxA13 toxin.</title>
        <authorList>
            <person name="Callol A."/>
            <person name="Pajuelo D."/>
            <person name="Ebbesson L."/>
            <person name="Teles M."/>
            <person name="MacKenzie S."/>
            <person name="Amaro C."/>
        </authorList>
    </citation>
    <scope>NUCLEOTIDE SEQUENCE</scope>
</reference>
<sequence length="44" mass="4658">MKTISPIVGALTSFSCCTLTQFTCLKITVKCASVPGPLYIDAFS</sequence>
<reference evidence="1" key="1">
    <citation type="submission" date="2014-11" db="EMBL/GenBank/DDBJ databases">
        <authorList>
            <person name="Amaro Gonzalez C."/>
        </authorList>
    </citation>
    <scope>NUCLEOTIDE SEQUENCE</scope>
</reference>
<dbReference type="AlphaFoldDB" id="A0A0E9UIV3"/>
<name>A0A0E9UIV3_ANGAN</name>
<accession>A0A0E9UIV3</accession>
<proteinExistence type="predicted"/>
<evidence type="ECO:0000313" key="1">
    <source>
        <dbReference type="EMBL" id="JAH65764.1"/>
    </source>
</evidence>
<dbReference type="EMBL" id="GBXM01042813">
    <property type="protein sequence ID" value="JAH65764.1"/>
    <property type="molecule type" value="Transcribed_RNA"/>
</dbReference>
<organism evidence="1">
    <name type="scientific">Anguilla anguilla</name>
    <name type="common">European freshwater eel</name>
    <name type="synonym">Muraena anguilla</name>
    <dbReference type="NCBI Taxonomy" id="7936"/>
    <lineage>
        <taxon>Eukaryota</taxon>
        <taxon>Metazoa</taxon>
        <taxon>Chordata</taxon>
        <taxon>Craniata</taxon>
        <taxon>Vertebrata</taxon>
        <taxon>Euteleostomi</taxon>
        <taxon>Actinopterygii</taxon>
        <taxon>Neopterygii</taxon>
        <taxon>Teleostei</taxon>
        <taxon>Anguilliformes</taxon>
        <taxon>Anguillidae</taxon>
        <taxon>Anguilla</taxon>
    </lineage>
</organism>
<protein>
    <submittedName>
        <fullName evidence="1">Uncharacterized protein</fullName>
    </submittedName>
</protein>